<evidence type="ECO:0000313" key="3">
    <source>
        <dbReference type="Proteomes" id="UP000054783"/>
    </source>
</evidence>
<keyword evidence="3" id="KW-1185">Reference proteome</keyword>
<dbReference type="AlphaFoldDB" id="A0A0V0YXR8"/>
<comment type="caution">
    <text evidence="2">The sequence shown here is derived from an EMBL/GenBank/DDBJ whole genome shotgun (WGS) entry which is preliminary data.</text>
</comment>
<dbReference type="EMBL" id="JYDQ01001607">
    <property type="protein sequence ID" value="KRY04940.1"/>
    <property type="molecule type" value="Genomic_DNA"/>
</dbReference>
<evidence type="ECO:0000313" key="2">
    <source>
        <dbReference type="EMBL" id="KRY04940.1"/>
    </source>
</evidence>
<accession>A0A0V0YXR8</accession>
<feature type="transmembrane region" description="Helical" evidence="1">
    <location>
        <begin position="49"/>
        <end position="66"/>
    </location>
</feature>
<sequence length="118" mass="13461">LWVSSCSRRRSLLSNTFTNRYSFNCSFSSFVFLCFDSLCTVILLSCHIAFSQLVYAPQLTVFGLYLRIPDRQFGMRVPFQTFYQGLPVLHLVVVGPEQFGVYGSSEAQPGFYQLSCKQ</sequence>
<protein>
    <submittedName>
        <fullName evidence="2">Uncharacterized protein</fullName>
    </submittedName>
</protein>
<organism evidence="2 3">
    <name type="scientific">Trichinella patagoniensis</name>
    <dbReference type="NCBI Taxonomy" id="990121"/>
    <lineage>
        <taxon>Eukaryota</taxon>
        <taxon>Metazoa</taxon>
        <taxon>Ecdysozoa</taxon>
        <taxon>Nematoda</taxon>
        <taxon>Enoplea</taxon>
        <taxon>Dorylaimia</taxon>
        <taxon>Trichinellida</taxon>
        <taxon>Trichinellidae</taxon>
        <taxon>Trichinella</taxon>
    </lineage>
</organism>
<feature type="non-terminal residue" evidence="2">
    <location>
        <position position="118"/>
    </location>
</feature>
<dbReference type="Proteomes" id="UP000054783">
    <property type="component" value="Unassembled WGS sequence"/>
</dbReference>
<name>A0A0V0YXR8_9BILA</name>
<keyword evidence="1" id="KW-0812">Transmembrane</keyword>
<proteinExistence type="predicted"/>
<reference evidence="2 3" key="1">
    <citation type="submission" date="2015-01" db="EMBL/GenBank/DDBJ databases">
        <title>Evolution of Trichinella species and genotypes.</title>
        <authorList>
            <person name="Korhonen P.K."/>
            <person name="Edoardo P."/>
            <person name="Giuseppe L.R."/>
            <person name="Gasser R.B."/>
        </authorList>
    </citation>
    <scope>NUCLEOTIDE SEQUENCE [LARGE SCALE GENOMIC DNA]</scope>
    <source>
        <strain evidence="2">ISS2496</strain>
    </source>
</reference>
<evidence type="ECO:0000256" key="1">
    <source>
        <dbReference type="SAM" id="Phobius"/>
    </source>
</evidence>
<keyword evidence="1" id="KW-1133">Transmembrane helix</keyword>
<gene>
    <name evidence="2" type="ORF">T12_15331</name>
</gene>
<feature type="transmembrane region" description="Helical" evidence="1">
    <location>
        <begin position="21"/>
        <end position="43"/>
    </location>
</feature>
<keyword evidence="1" id="KW-0472">Membrane</keyword>
<feature type="non-terminal residue" evidence="2">
    <location>
        <position position="1"/>
    </location>
</feature>